<gene>
    <name evidence="2" type="ORF">LMG27177_07274</name>
</gene>
<feature type="region of interest" description="Disordered" evidence="1">
    <location>
        <begin position="1"/>
        <end position="27"/>
    </location>
</feature>
<proteinExistence type="predicted"/>
<evidence type="ECO:0000313" key="3">
    <source>
        <dbReference type="Proteomes" id="UP000494252"/>
    </source>
</evidence>
<protein>
    <submittedName>
        <fullName evidence="2">Uncharacterized protein</fullName>
    </submittedName>
</protein>
<sequence>MEDATGVAVVPTGATSPGRARHSGATWPGHAREADLGFDVSVVSRGPPLVLSFMAQEGYWSPFQKNRTFRSIADVSADT</sequence>
<keyword evidence="3" id="KW-1185">Reference proteome</keyword>
<dbReference type="EMBL" id="CADIKI010000037">
    <property type="protein sequence ID" value="CAB3810537.1"/>
    <property type="molecule type" value="Genomic_DNA"/>
</dbReference>
<accession>A0A6J5H0X1</accession>
<name>A0A6J5H0X1_9BURK</name>
<dbReference type="Proteomes" id="UP000494252">
    <property type="component" value="Unassembled WGS sequence"/>
</dbReference>
<evidence type="ECO:0000256" key="1">
    <source>
        <dbReference type="SAM" id="MobiDB-lite"/>
    </source>
</evidence>
<organism evidence="2 3">
    <name type="scientific">Paraburkholderia fynbosensis</name>
    <dbReference type="NCBI Taxonomy" id="1200993"/>
    <lineage>
        <taxon>Bacteria</taxon>
        <taxon>Pseudomonadati</taxon>
        <taxon>Pseudomonadota</taxon>
        <taxon>Betaproteobacteria</taxon>
        <taxon>Burkholderiales</taxon>
        <taxon>Burkholderiaceae</taxon>
        <taxon>Paraburkholderia</taxon>
    </lineage>
</organism>
<dbReference type="AlphaFoldDB" id="A0A6J5H0X1"/>
<evidence type="ECO:0000313" key="2">
    <source>
        <dbReference type="EMBL" id="CAB3810537.1"/>
    </source>
</evidence>
<reference evidence="2 3" key="1">
    <citation type="submission" date="2020-04" db="EMBL/GenBank/DDBJ databases">
        <authorList>
            <person name="De Canck E."/>
        </authorList>
    </citation>
    <scope>NUCLEOTIDE SEQUENCE [LARGE SCALE GENOMIC DNA]</scope>
    <source>
        <strain evidence="2 3">LMG 27177</strain>
    </source>
</reference>